<evidence type="ECO:0000256" key="2">
    <source>
        <dbReference type="ARBA" id="ARBA00022692"/>
    </source>
</evidence>
<protein>
    <submittedName>
        <fullName evidence="8">Transmembrane protein 104</fullName>
    </submittedName>
</protein>
<feature type="transmembrane region" description="Helical" evidence="6">
    <location>
        <begin position="376"/>
        <end position="398"/>
    </location>
</feature>
<feature type="transmembrane region" description="Helical" evidence="6">
    <location>
        <begin position="509"/>
        <end position="527"/>
    </location>
</feature>
<evidence type="ECO:0000259" key="7">
    <source>
        <dbReference type="Pfam" id="PF01490"/>
    </source>
</evidence>
<keyword evidence="2 6" id="KW-0812">Transmembrane</keyword>
<feature type="transmembrane region" description="Helical" evidence="6">
    <location>
        <begin position="336"/>
        <end position="355"/>
    </location>
</feature>
<feature type="transmembrane region" description="Helical" evidence="6">
    <location>
        <begin position="438"/>
        <end position="464"/>
    </location>
</feature>
<proteinExistence type="predicted"/>
<feature type="transmembrane region" description="Helical" evidence="6">
    <location>
        <begin position="547"/>
        <end position="569"/>
    </location>
</feature>
<feature type="region of interest" description="Disordered" evidence="5">
    <location>
        <begin position="177"/>
        <end position="200"/>
    </location>
</feature>
<feature type="transmembrane region" description="Helical" evidence="6">
    <location>
        <begin position="295"/>
        <end position="316"/>
    </location>
</feature>
<sequence>MFHHEVEESGEKPDDASEAATVPPSSPSIAASPYWGQSTAPAKPEGFSPAVGFCFAINYILGTGFLTVPWAFSQGGLVLSTVVIIAVGFFSDMAKNYLLETMARAEAMLDNRMHWIKRQPGDEEKMRLIYSPVIMRTESSDLLQSTPKPHNYDSTGNLSAHGGKLAPAYSLPGTPGASLPGTPLPSQPGTPSKQQHGRHLIHRPPPKYLVKHRKFEVNSLCRVFLGKPGLRLYTAFICLYIYCTLWAYTSVFASAIANAVPILGDDNYDTNYLIFALIFAAMVVPMSCMELDEQVVVQVIMTGARFLMLALMVGTSSLCADDVHNHSKKTFEEAPMFHLAGIHKMLPIMVFAHIYHHSIPGLANPVNNKKSLSGMFRATTTFSTIAYAFIGIVLASTFGKHIEQSSNLNWNNFTGGTAVLNKEGEIVSVAWWAKAISIYVLCFPALDVVSAFPLNAITLGNNMMGSYYGKRIHEVEHNRWIRIRFRLLAGIPPIIFGILERQLGTITDYAGTTGFMIGFSFPALLYLRSRMKAKKKHFNATTFYSSYASSSVAAWALFYFGAVMVVYVVCCLVTRMGDEDDDERRRGRSLMFVGPDWLLQ</sequence>
<comment type="subcellular location">
    <subcellularLocation>
        <location evidence="1">Membrane</location>
    </subcellularLocation>
</comment>
<feature type="transmembrane region" description="Helical" evidence="6">
    <location>
        <begin position="77"/>
        <end position="94"/>
    </location>
</feature>
<name>A0A9N8EGU2_9STRA</name>
<dbReference type="GO" id="GO:0016020">
    <property type="term" value="C:membrane"/>
    <property type="evidence" value="ECO:0007669"/>
    <property type="project" value="UniProtKB-SubCell"/>
</dbReference>
<evidence type="ECO:0000313" key="8">
    <source>
        <dbReference type="EMBL" id="CAB9521272.1"/>
    </source>
</evidence>
<reference evidence="8" key="1">
    <citation type="submission" date="2020-06" db="EMBL/GenBank/DDBJ databases">
        <authorList>
            <consortium name="Plant Systems Biology data submission"/>
        </authorList>
    </citation>
    <scope>NUCLEOTIDE SEQUENCE</scope>
    <source>
        <strain evidence="8">D6</strain>
    </source>
</reference>
<keyword evidence="3 6" id="KW-1133">Transmembrane helix</keyword>
<evidence type="ECO:0000256" key="5">
    <source>
        <dbReference type="SAM" id="MobiDB-lite"/>
    </source>
</evidence>
<dbReference type="Proteomes" id="UP001153069">
    <property type="component" value="Unassembled WGS sequence"/>
</dbReference>
<feature type="transmembrane region" description="Helical" evidence="6">
    <location>
        <begin position="272"/>
        <end position="288"/>
    </location>
</feature>
<accession>A0A9N8EGU2</accession>
<dbReference type="OrthoDB" id="294541at2759"/>
<evidence type="ECO:0000256" key="4">
    <source>
        <dbReference type="ARBA" id="ARBA00023136"/>
    </source>
</evidence>
<feature type="domain" description="Amino acid transporter transmembrane" evidence="7">
    <location>
        <begin position="220"/>
        <end position="570"/>
    </location>
</feature>
<comment type="caution">
    <text evidence="8">The sequence shown here is derived from an EMBL/GenBank/DDBJ whole genome shotgun (WGS) entry which is preliminary data.</text>
</comment>
<feature type="transmembrane region" description="Helical" evidence="6">
    <location>
        <begin position="50"/>
        <end position="71"/>
    </location>
</feature>
<organism evidence="8 9">
    <name type="scientific">Seminavis robusta</name>
    <dbReference type="NCBI Taxonomy" id="568900"/>
    <lineage>
        <taxon>Eukaryota</taxon>
        <taxon>Sar</taxon>
        <taxon>Stramenopiles</taxon>
        <taxon>Ochrophyta</taxon>
        <taxon>Bacillariophyta</taxon>
        <taxon>Bacillariophyceae</taxon>
        <taxon>Bacillariophycidae</taxon>
        <taxon>Naviculales</taxon>
        <taxon>Naviculaceae</taxon>
        <taxon>Seminavis</taxon>
    </lineage>
</organism>
<dbReference type="PANTHER" id="PTHR16189:SF2">
    <property type="entry name" value="AMINO ACID TRANSPORTER TRANSMEMBRANE DOMAIN-CONTAINING PROTEIN"/>
    <property type="match status" value="1"/>
</dbReference>
<feature type="region of interest" description="Disordered" evidence="5">
    <location>
        <begin position="1"/>
        <end position="26"/>
    </location>
</feature>
<dbReference type="PANTHER" id="PTHR16189">
    <property type="entry name" value="TRANSMEMBRANE PROTEIN 104-RELATED"/>
    <property type="match status" value="1"/>
</dbReference>
<keyword evidence="4 6" id="KW-0472">Membrane</keyword>
<dbReference type="EMBL" id="CAICTM010001178">
    <property type="protein sequence ID" value="CAB9521272.1"/>
    <property type="molecule type" value="Genomic_DNA"/>
</dbReference>
<gene>
    <name evidence="8" type="ORF">SEMRO_1180_G249730.1</name>
</gene>
<dbReference type="Pfam" id="PF01490">
    <property type="entry name" value="Aa_trans"/>
    <property type="match status" value="2"/>
</dbReference>
<feature type="transmembrane region" description="Helical" evidence="6">
    <location>
        <begin position="485"/>
        <end position="503"/>
    </location>
</feature>
<feature type="compositionally biased region" description="Basic and acidic residues" evidence="5">
    <location>
        <begin position="1"/>
        <end position="15"/>
    </location>
</feature>
<feature type="domain" description="Amino acid transporter transmembrane" evidence="7">
    <location>
        <begin position="52"/>
        <end position="100"/>
    </location>
</feature>
<evidence type="ECO:0000256" key="1">
    <source>
        <dbReference type="ARBA" id="ARBA00004370"/>
    </source>
</evidence>
<evidence type="ECO:0000256" key="3">
    <source>
        <dbReference type="ARBA" id="ARBA00022989"/>
    </source>
</evidence>
<keyword evidence="9" id="KW-1185">Reference proteome</keyword>
<dbReference type="AlphaFoldDB" id="A0A9N8EGU2"/>
<evidence type="ECO:0000313" key="9">
    <source>
        <dbReference type="Proteomes" id="UP001153069"/>
    </source>
</evidence>
<feature type="transmembrane region" description="Helical" evidence="6">
    <location>
        <begin position="232"/>
        <end position="260"/>
    </location>
</feature>
<dbReference type="InterPro" id="IPR013057">
    <property type="entry name" value="AA_transpt_TM"/>
</dbReference>
<evidence type="ECO:0000256" key="6">
    <source>
        <dbReference type="SAM" id="Phobius"/>
    </source>
</evidence>